<evidence type="ECO:0000313" key="2">
    <source>
        <dbReference type="EMBL" id="MDO6453057.1"/>
    </source>
</evidence>
<feature type="signal peptide" evidence="1">
    <location>
        <begin position="1"/>
        <end position="28"/>
    </location>
</feature>
<accession>A0AAW7XHH4</accession>
<evidence type="ECO:0000313" key="3">
    <source>
        <dbReference type="Proteomes" id="UP001169862"/>
    </source>
</evidence>
<reference evidence="2" key="1">
    <citation type="submission" date="2023-07" db="EMBL/GenBank/DDBJ databases">
        <title>Genome content predicts the carbon catabolic preferences of heterotrophic bacteria.</title>
        <authorList>
            <person name="Gralka M."/>
        </authorList>
    </citation>
    <scope>NUCLEOTIDE SEQUENCE</scope>
    <source>
        <strain evidence="2">I2M16</strain>
    </source>
</reference>
<dbReference type="EMBL" id="JAUOPG010000003">
    <property type="protein sequence ID" value="MDO6453057.1"/>
    <property type="molecule type" value="Genomic_DNA"/>
</dbReference>
<evidence type="ECO:0000256" key="1">
    <source>
        <dbReference type="SAM" id="SignalP"/>
    </source>
</evidence>
<name>A0AAW7XHH4_9GAMM</name>
<evidence type="ECO:0008006" key="4">
    <source>
        <dbReference type="Google" id="ProtNLM"/>
    </source>
</evidence>
<sequence length="164" mass="18225">MYSKTTLCSTKTIAIVLMGLLSAGCSYTPDTSWLKETLAYGDVRELNKLTPSVDKNLMLRLYKVPSHDHSCGIETEQPCNYVYTLSVSTFDEHPEVNTYSLGTGYISDIAWLNEDAVDTVKLQYTMKSYSDSATLPAAQRVEQHVISVTPKTLIQMESANPSKL</sequence>
<protein>
    <recommendedName>
        <fullName evidence="4">Lipoprotein</fullName>
    </recommendedName>
</protein>
<proteinExistence type="predicted"/>
<keyword evidence="1" id="KW-0732">Signal</keyword>
<dbReference type="PROSITE" id="PS51257">
    <property type="entry name" value="PROKAR_LIPOPROTEIN"/>
    <property type="match status" value="1"/>
</dbReference>
<feature type="chain" id="PRO_5043555214" description="Lipoprotein" evidence="1">
    <location>
        <begin position="29"/>
        <end position="164"/>
    </location>
</feature>
<dbReference type="Proteomes" id="UP001169862">
    <property type="component" value="Unassembled WGS sequence"/>
</dbReference>
<dbReference type="RefSeq" id="WP_303549158.1">
    <property type="nucleotide sequence ID" value="NZ_JAUOPG010000003.1"/>
</dbReference>
<dbReference type="AlphaFoldDB" id="A0AAW7XHH4"/>
<comment type="caution">
    <text evidence="2">The sequence shown here is derived from an EMBL/GenBank/DDBJ whole genome shotgun (WGS) entry which is preliminary data.</text>
</comment>
<gene>
    <name evidence="2" type="ORF">Q4490_05730</name>
</gene>
<organism evidence="2 3">
    <name type="scientific">Neptunomonas phycophila</name>
    <dbReference type="NCBI Taxonomy" id="1572645"/>
    <lineage>
        <taxon>Bacteria</taxon>
        <taxon>Pseudomonadati</taxon>
        <taxon>Pseudomonadota</taxon>
        <taxon>Gammaproteobacteria</taxon>
        <taxon>Oceanospirillales</taxon>
        <taxon>Oceanospirillaceae</taxon>
        <taxon>Neptunomonas</taxon>
    </lineage>
</organism>